<comment type="caution">
    <text evidence="1">The sequence shown here is derived from an EMBL/GenBank/DDBJ whole genome shotgun (WGS) entry which is preliminary data.</text>
</comment>
<dbReference type="AlphaFoldDB" id="A0A821SH52"/>
<protein>
    <submittedName>
        <fullName evidence="1">Uncharacterized protein</fullName>
    </submittedName>
</protein>
<keyword evidence="2" id="KW-1185">Reference proteome</keyword>
<dbReference type="OrthoDB" id="7433202at2759"/>
<gene>
    <name evidence="1" type="ORF">PMACD_LOCUS7637</name>
</gene>
<evidence type="ECO:0000313" key="2">
    <source>
        <dbReference type="Proteomes" id="UP000663880"/>
    </source>
</evidence>
<dbReference type="EMBL" id="CAJOBZ010000018">
    <property type="protein sequence ID" value="CAF4857766.1"/>
    <property type="molecule type" value="Genomic_DNA"/>
</dbReference>
<sequence length="74" mass="8079">MKKLIIGPCSIKVSGLGMAMEAMVLSILEPTGIARADDKRPDGSFIPWRMGRTLVWDNTCVETLATSHFPQTST</sequence>
<proteinExistence type="predicted"/>
<name>A0A821SH52_9NEOP</name>
<dbReference type="Proteomes" id="UP000663880">
    <property type="component" value="Unassembled WGS sequence"/>
</dbReference>
<organism evidence="1 2">
    <name type="scientific">Pieris macdunnoughi</name>
    <dbReference type="NCBI Taxonomy" id="345717"/>
    <lineage>
        <taxon>Eukaryota</taxon>
        <taxon>Metazoa</taxon>
        <taxon>Ecdysozoa</taxon>
        <taxon>Arthropoda</taxon>
        <taxon>Hexapoda</taxon>
        <taxon>Insecta</taxon>
        <taxon>Pterygota</taxon>
        <taxon>Neoptera</taxon>
        <taxon>Endopterygota</taxon>
        <taxon>Lepidoptera</taxon>
        <taxon>Glossata</taxon>
        <taxon>Ditrysia</taxon>
        <taxon>Papilionoidea</taxon>
        <taxon>Pieridae</taxon>
        <taxon>Pierinae</taxon>
        <taxon>Pieris</taxon>
    </lineage>
</organism>
<reference evidence="1" key="1">
    <citation type="submission" date="2021-02" db="EMBL/GenBank/DDBJ databases">
        <authorList>
            <person name="Steward A R."/>
        </authorList>
    </citation>
    <scope>NUCLEOTIDE SEQUENCE</scope>
</reference>
<evidence type="ECO:0000313" key="1">
    <source>
        <dbReference type="EMBL" id="CAF4857766.1"/>
    </source>
</evidence>
<accession>A0A821SH52</accession>